<sequence>MGFPERLKALRLESNLTQKEIAEKFGIKQPNYQQWESGKRKPTSDTLEKFSEFFGVSTDYLLGNSDYRTVEEDELSEVEMLFRATSLDMTDEEKAIFKQELLDFMKERQKLFEEDNKKS</sequence>
<evidence type="ECO:0000313" key="3">
    <source>
        <dbReference type="EMBL" id="MDG4512524.1"/>
    </source>
</evidence>
<organism evidence="3 4">
    <name type="scientific">Streptococcus suis</name>
    <dbReference type="NCBI Taxonomy" id="1307"/>
    <lineage>
        <taxon>Bacteria</taxon>
        <taxon>Bacillati</taxon>
        <taxon>Bacillota</taxon>
        <taxon>Bacilli</taxon>
        <taxon>Lactobacillales</taxon>
        <taxon>Streptococcaceae</taxon>
        <taxon>Streptococcus</taxon>
    </lineage>
</organism>
<name>A0A9X4MTT7_STRSU</name>
<accession>A0A9X4MTT7</accession>
<dbReference type="SUPFAM" id="SSF47413">
    <property type="entry name" value="lambda repressor-like DNA-binding domains"/>
    <property type="match status" value="1"/>
</dbReference>
<evidence type="ECO:0000256" key="1">
    <source>
        <dbReference type="ARBA" id="ARBA00023125"/>
    </source>
</evidence>
<dbReference type="Pfam" id="PF01381">
    <property type="entry name" value="HTH_3"/>
    <property type="match status" value="1"/>
</dbReference>
<dbReference type="InterPro" id="IPR049639">
    <property type="entry name" value="RstR"/>
</dbReference>
<evidence type="ECO:0000259" key="2">
    <source>
        <dbReference type="PROSITE" id="PS50943"/>
    </source>
</evidence>
<dbReference type="Gene3D" id="1.10.260.40">
    <property type="entry name" value="lambda repressor-like DNA-binding domains"/>
    <property type="match status" value="1"/>
</dbReference>
<protein>
    <submittedName>
        <fullName evidence="3">Helix-turn-helix transcriptional regulator</fullName>
    </submittedName>
</protein>
<dbReference type="PANTHER" id="PTHR46558">
    <property type="entry name" value="TRACRIPTIONAL REGULATORY PROTEIN-RELATED-RELATED"/>
    <property type="match status" value="1"/>
</dbReference>
<dbReference type="PROSITE" id="PS50943">
    <property type="entry name" value="HTH_CROC1"/>
    <property type="match status" value="1"/>
</dbReference>
<gene>
    <name evidence="3" type="ORF">NOL15_06670</name>
</gene>
<dbReference type="AlphaFoldDB" id="A0A9X4MTT7"/>
<feature type="domain" description="HTH cro/C1-type" evidence="2">
    <location>
        <begin position="7"/>
        <end position="61"/>
    </location>
</feature>
<dbReference type="NCBIfam" id="NF041951">
    <property type="entry name" value="phage_RstR"/>
    <property type="match status" value="1"/>
</dbReference>
<dbReference type="InterPro" id="IPR010982">
    <property type="entry name" value="Lambda_DNA-bd_dom_sf"/>
</dbReference>
<proteinExistence type="predicted"/>
<evidence type="ECO:0000313" key="4">
    <source>
        <dbReference type="Proteomes" id="UP001152879"/>
    </source>
</evidence>
<dbReference type="EMBL" id="JANFML010000018">
    <property type="protein sequence ID" value="MDG4512524.1"/>
    <property type="molecule type" value="Genomic_DNA"/>
</dbReference>
<comment type="caution">
    <text evidence="3">The sequence shown here is derived from an EMBL/GenBank/DDBJ whole genome shotgun (WGS) entry which is preliminary data.</text>
</comment>
<dbReference type="InterPro" id="IPR001387">
    <property type="entry name" value="Cro/C1-type_HTH"/>
</dbReference>
<reference evidence="3" key="1">
    <citation type="submission" date="2022-07" db="EMBL/GenBank/DDBJ databases">
        <title>Whole Genome Sequencing of Streptococcus suis.</title>
        <authorList>
            <person name="Dai X."/>
            <person name="Huang J."/>
            <person name="Wang L."/>
        </authorList>
    </citation>
    <scope>NUCLEOTIDE SEQUENCE</scope>
    <source>
        <strain evidence="3">SFB2</strain>
    </source>
</reference>
<dbReference type="GO" id="GO:0003677">
    <property type="term" value="F:DNA binding"/>
    <property type="evidence" value="ECO:0007669"/>
    <property type="project" value="UniProtKB-KW"/>
</dbReference>
<keyword evidence="1" id="KW-0238">DNA-binding</keyword>
<dbReference type="PANTHER" id="PTHR46558:SF11">
    <property type="entry name" value="HTH-TYPE TRANSCRIPTIONAL REGULATOR XRE"/>
    <property type="match status" value="1"/>
</dbReference>
<dbReference type="RefSeq" id="WP_155778376.1">
    <property type="nucleotide sequence ID" value="NZ_JBAPDQ010000003.1"/>
</dbReference>
<dbReference type="SMART" id="SM00530">
    <property type="entry name" value="HTH_XRE"/>
    <property type="match status" value="1"/>
</dbReference>
<dbReference type="CDD" id="cd00093">
    <property type="entry name" value="HTH_XRE"/>
    <property type="match status" value="1"/>
</dbReference>
<dbReference type="Proteomes" id="UP001152879">
    <property type="component" value="Unassembled WGS sequence"/>
</dbReference>